<keyword evidence="3" id="KW-0479">Metal-binding</keyword>
<dbReference type="CDD" id="cd00443">
    <property type="entry name" value="ADA_AMPD"/>
    <property type="match status" value="1"/>
</dbReference>
<dbReference type="KEGG" id="ccat:101458963"/>
<evidence type="ECO:0000313" key="9">
    <source>
        <dbReference type="EMBL" id="CAD6996174.1"/>
    </source>
</evidence>
<dbReference type="InterPro" id="IPR006330">
    <property type="entry name" value="Ado/ade_deaminase"/>
</dbReference>
<dbReference type="SUPFAM" id="SSF51556">
    <property type="entry name" value="Metallo-dependent hydrolases"/>
    <property type="match status" value="1"/>
</dbReference>
<evidence type="ECO:0000259" key="8">
    <source>
        <dbReference type="Pfam" id="PF00962"/>
    </source>
</evidence>
<dbReference type="PANTHER" id="PTHR11409:SF42">
    <property type="entry name" value="ADENOSINE DEAMINASE-LIKE PROTEIN"/>
    <property type="match status" value="1"/>
</dbReference>
<dbReference type="EMBL" id="CAJHJT010000001">
    <property type="protein sequence ID" value="CAD6996174.1"/>
    <property type="molecule type" value="Genomic_DNA"/>
</dbReference>
<reference evidence="10" key="2">
    <citation type="journal article" date="2014" name="BMC Genomics">
        <title>A genomic perspective to assessing quality of mass-reared SIT flies used in Mediterranean fruit fly (Ceratitis capitata) eradication in California.</title>
        <authorList>
            <person name="Calla B."/>
            <person name="Hall B."/>
            <person name="Hou S."/>
            <person name="Geib S.M."/>
        </authorList>
    </citation>
    <scope>NUCLEOTIDE SEQUENCE</scope>
</reference>
<evidence type="ECO:0000256" key="2">
    <source>
        <dbReference type="ARBA" id="ARBA00006676"/>
    </source>
</evidence>
<dbReference type="EMBL" id="GAMC01007308">
    <property type="protein sequence ID" value="JAB99247.1"/>
    <property type="molecule type" value="mRNA"/>
</dbReference>
<evidence type="ECO:0000256" key="5">
    <source>
        <dbReference type="ARBA" id="ARBA00022833"/>
    </source>
</evidence>
<dbReference type="InterPro" id="IPR001365">
    <property type="entry name" value="A_deaminase_dom"/>
</dbReference>
<dbReference type="GO" id="GO:0009117">
    <property type="term" value="P:nucleotide metabolic process"/>
    <property type="evidence" value="ECO:0007669"/>
    <property type="project" value="UniProtKB-KW"/>
</dbReference>
<evidence type="ECO:0000313" key="11">
    <source>
        <dbReference type="Proteomes" id="UP000606786"/>
    </source>
</evidence>
<comment type="similarity">
    <text evidence="2">Belongs to the metallo-dependent hydrolases superfamily. Adenosine and AMP deaminases family.</text>
</comment>
<evidence type="ECO:0000256" key="7">
    <source>
        <dbReference type="ARBA" id="ARBA00048787"/>
    </source>
</evidence>
<evidence type="ECO:0000256" key="4">
    <source>
        <dbReference type="ARBA" id="ARBA00022801"/>
    </source>
</evidence>
<dbReference type="GO" id="GO:0004000">
    <property type="term" value="F:adenosine deaminase activity"/>
    <property type="evidence" value="ECO:0007669"/>
    <property type="project" value="TreeGrafter"/>
</dbReference>
<dbReference type="Proteomes" id="UP000606786">
    <property type="component" value="Unassembled WGS sequence"/>
</dbReference>
<reference evidence="10" key="1">
    <citation type="submission" date="2013-07" db="EMBL/GenBank/DDBJ databases">
        <authorList>
            <person name="Geib S."/>
        </authorList>
    </citation>
    <scope>NUCLEOTIDE SEQUENCE</scope>
</reference>
<name>W8BQY3_CERCA</name>
<reference evidence="9" key="3">
    <citation type="submission" date="2020-11" db="EMBL/GenBank/DDBJ databases">
        <authorList>
            <person name="Whitehead M."/>
        </authorList>
    </citation>
    <scope>NUCLEOTIDE SEQUENCE</scope>
    <source>
        <strain evidence="9">EGII</strain>
    </source>
</reference>
<dbReference type="Gene3D" id="3.20.20.140">
    <property type="entry name" value="Metal-dependent hydrolases"/>
    <property type="match status" value="1"/>
</dbReference>
<evidence type="ECO:0000256" key="3">
    <source>
        <dbReference type="ARBA" id="ARBA00022723"/>
    </source>
</evidence>
<proteinExistence type="evidence at transcript level"/>
<dbReference type="OrthoDB" id="272271at2759"/>
<keyword evidence="5" id="KW-0862">Zinc</keyword>
<sequence length="344" mass="39064">MNINIFVHEMPKVELHAHLNGSLSVNTIQELGAKLYGSKSEEFTHLSEQLTNFDNVDLGGCFEKFDFMHKLTSTRRGLHLATILAIRDFAKDNVAYLELRTTPKNTEEMSKKDYLECVLEGIVRGKELHNILVTLLISIDRSQSVAEAEETINIIPKFRSRYNNIIAGIDFSGNPNKGNFSDFKPVLEKAREDNLKLSVHCAEIHNPSEVDEMIEFGMDRCGHGTFLTDQQLHKLGKQKVAIECCLTSNVKCSTVAKYSEHHFRNIFTSESAPVVLCTDDCGIFNTTLSNEFLMAKKYFALSKPDMMKLSLTAVDHAFVSENVKRDLRRIIERYFDSECLRLPC</sequence>
<evidence type="ECO:0000313" key="10">
    <source>
        <dbReference type="EMBL" id="JAB99248.1"/>
    </source>
</evidence>
<dbReference type="GeneID" id="101458963"/>
<dbReference type="InterPro" id="IPR032466">
    <property type="entry name" value="Metal_Hydrolase"/>
</dbReference>
<accession>W8BQY3</accession>
<dbReference type="GO" id="GO:0046872">
    <property type="term" value="F:metal ion binding"/>
    <property type="evidence" value="ECO:0007669"/>
    <property type="project" value="UniProtKB-KW"/>
</dbReference>
<feature type="domain" description="Adenosine deaminase" evidence="8">
    <location>
        <begin position="11"/>
        <end position="331"/>
    </location>
</feature>
<dbReference type="GO" id="GO:0046103">
    <property type="term" value="P:inosine biosynthetic process"/>
    <property type="evidence" value="ECO:0007669"/>
    <property type="project" value="TreeGrafter"/>
</dbReference>
<evidence type="ECO:0000256" key="6">
    <source>
        <dbReference type="ARBA" id="ARBA00023080"/>
    </source>
</evidence>
<evidence type="ECO:0000256" key="1">
    <source>
        <dbReference type="ARBA" id="ARBA00001947"/>
    </source>
</evidence>
<keyword evidence="6" id="KW-0546">Nucleotide metabolism</keyword>
<keyword evidence="4" id="KW-0378">Hydrolase</keyword>
<protein>
    <submittedName>
        <fullName evidence="9">(Mediterranean fruit fly) hypothetical protein</fullName>
    </submittedName>
    <submittedName>
        <fullName evidence="10">Adenosine deaminase-like protein</fullName>
    </submittedName>
</protein>
<dbReference type="PANTHER" id="PTHR11409">
    <property type="entry name" value="ADENOSINE DEAMINASE"/>
    <property type="match status" value="1"/>
</dbReference>
<gene>
    <name evidence="10" type="primary">ADAL</name>
    <name evidence="9" type="ORF">CCAP1982_LOCUS4866</name>
</gene>
<organism evidence="10">
    <name type="scientific">Ceratitis capitata</name>
    <name type="common">Mediterranean fruit fly</name>
    <name type="synonym">Tephritis capitata</name>
    <dbReference type="NCBI Taxonomy" id="7213"/>
    <lineage>
        <taxon>Eukaryota</taxon>
        <taxon>Metazoa</taxon>
        <taxon>Ecdysozoa</taxon>
        <taxon>Arthropoda</taxon>
        <taxon>Hexapoda</taxon>
        <taxon>Insecta</taxon>
        <taxon>Pterygota</taxon>
        <taxon>Neoptera</taxon>
        <taxon>Endopterygota</taxon>
        <taxon>Diptera</taxon>
        <taxon>Brachycera</taxon>
        <taxon>Muscomorpha</taxon>
        <taxon>Tephritoidea</taxon>
        <taxon>Tephritidae</taxon>
        <taxon>Ceratitis</taxon>
        <taxon>Ceratitis</taxon>
    </lineage>
</organism>
<dbReference type="EMBL" id="GAMC01007307">
    <property type="protein sequence ID" value="JAB99248.1"/>
    <property type="molecule type" value="mRNA"/>
</dbReference>
<dbReference type="Pfam" id="PF00962">
    <property type="entry name" value="A_deaminase"/>
    <property type="match status" value="1"/>
</dbReference>
<dbReference type="AlphaFoldDB" id="W8BQY3"/>
<keyword evidence="11" id="KW-1185">Reference proteome</keyword>
<dbReference type="CTD" id="100"/>
<dbReference type="GO" id="GO:0006154">
    <property type="term" value="P:adenosine catabolic process"/>
    <property type="evidence" value="ECO:0007669"/>
    <property type="project" value="TreeGrafter"/>
</dbReference>
<comment type="cofactor">
    <cofactor evidence="1">
        <name>Zn(2+)</name>
        <dbReference type="ChEBI" id="CHEBI:29105"/>
    </cofactor>
</comment>
<comment type="catalytic activity">
    <reaction evidence="7">
        <text>N(6)-methyl-AMP + H2O + H(+) = IMP + methylamine</text>
        <dbReference type="Rhea" id="RHEA:16001"/>
        <dbReference type="ChEBI" id="CHEBI:15377"/>
        <dbReference type="ChEBI" id="CHEBI:15378"/>
        <dbReference type="ChEBI" id="CHEBI:58053"/>
        <dbReference type="ChEBI" id="CHEBI:59338"/>
        <dbReference type="ChEBI" id="CHEBI:144842"/>
    </reaction>
    <physiologicalReaction direction="left-to-right" evidence="7">
        <dbReference type="Rhea" id="RHEA:16002"/>
    </physiologicalReaction>
</comment>